<dbReference type="InterPro" id="IPR048913">
    <property type="entry name" value="BetaGal_gal-bd"/>
</dbReference>
<evidence type="ECO:0000256" key="4">
    <source>
        <dbReference type="PIRSR" id="PIRSR006336-1"/>
    </source>
</evidence>
<dbReference type="InterPro" id="IPR017853">
    <property type="entry name" value="GH"/>
</dbReference>
<sequence length="653" mass="74663">MELSTTLPTLYEHYTAGGITSGLSVDQPYFTLNNKNISIYSGSLHYYRVPKPYWADRLRKFRAAGLNTVETYIPWNLHEPQPGVYDFGNGGSDFQDFLDLEHFLKLAKQEDLFVILRPGPYICGEWEFGGLPSWLLRERPFKVRTSASTFMNHVTRFFNRLLPMLALLQFTKGGPVISFQIENEYGSTTQKGVFNPDRTYLEQLRSLYLKNGINELLFTSDSPSQYGEAGTLPGVLFQTANFNRDPGKEFRYLAQYQPNKPFMTTELWAGWFDHWGEQHHTVSPRSFSQIYKEILSYPASVNIYMFIGGTSFGFMNGANIEGLNVDNKGYQPDTNSYDYDAPLTEIGDYTEKYYVVKQLIEKYNPIKTKLPQLPRPINRTSLPSTYIQEQLLLIDILSQVQEKVRSNRTMAMEYLPINNGSGQSYGYIVYRKENIDISAGSILKIEGRVCDTVLVLVNGQLVSKPLRTPSDLDRFGYWRLKDSTLTLSSVNLTGATLELVVENWGRVNYGKLNQFYQSKGLWQGKIFINDEEIQGWEIVPLEFKKAWNNKLQGWRKVDDISSPKPAIYRTTFTVEEPKDTFVNMNNWTKGIVIINGFVLGRYVSPLGPQLTLYLPAPLQKSGVNEILVFEHFYAADSITFSAKPIFGSSSFIF</sequence>
<feature type="active site" description="Nucleophile" evidence="4">
    <location>
        <position position="266"/>
    </location>
</feature>
<keyword evidence="3 5" id="KW-0326">Glycosidase</keyword>
<evidence type="ECO:0000256" key="3">
    <source>
        <dbReference type="ARBA" id="ARBA00023295"/>
    </source>
</evidence>
<accession>A0A1W4WLM3</accession>
<feature type="active site" description="Proton donor" evidence="4">
    <location>
        <position position="184"/>
    </location>
</feature>
<dbReference type="PROSITE" id="PS01182">
    <property type="entry name" value="GLYCOSYL_HYDROL_F35"/>
    <property type="match status" value="1"/>
</dbReference>
<dbReference type="STRING" id="224129.A0A1W4WLM3"/>
<reference evidence="11" key="1">
    <citation type="submission" date="2025-08" db="UniProtKB">
        <authorList>
            <consortium name="RefSeq"/>
        </authorList>
    </citation>
    <scope>IDENTIFICATION</scope>
    <source>
        <tissue evidence="11">Entire body</tissue>
    </source>
</reference>
<dbReference type="FunCoup" id="A0A1W4WLM3">
    <property type="interactions" value="630"/>
</dbReference>
<gene>
    <name evidence="11" type="primary">LOC108734335</name>
</gene>
<dbReference type="Gene3D" id="3.20.20.80">
    <property type="entry name" value="Glycosidases"/>
    <property type="match status" value="1"/>
</dbReference>
<dbReference type="GO" id="GO:0004565">
    <property type="term" value="F:beta-galactosidase activity"/>
    <property type="evidence" value="ECO:0007669"/>
    <property type="project" value="UniProtKB-EC"/>
</dbReference>
<evidence type="ECO:0000313" key="11">
    <source>
        <dbReference type="RefSeq" id="XP_018321352.1"/>
    </source>
</evidence>
<keyword evidence="10" id="KW-1185">Reference proteome</keyword>
<feature type="domain" description="Beta-galactosidase 1-like first all-beta" evidence="8">
    <location>
        <begin position="422"/>
        <end position="542"/>
    </location>
</feature>
<dbReference type="Gene3D" id="2.60.120.260">
    <property type="entry name" value="Galactose-binding domain-like"/>
    <property type="match status" value="2"/>
</dbReference>
<dbReference type="InterPro" id="IPR008979">
    <property type="entry name" value="Galactose-bd-like_sf"/>
</dbReference>
<dbReference type="SUPFAM" id="SSF49785">
    <property type="entry name" value="Galactose-binding domain-like"/>
    <property type="match status" value="1"/>
</dbReference>
<proteinExistence type="inferred from homology"/>
<dbReference type="InterPro" id="IPR019801">
    <property type="entry name" value="Glyco_hydro_35_CS"/>
</dbReference>
<dbReference type="InterPro" id="IPR001944">
    <property type="entry name" value="Glycoside_Hdrlase_35"/>
</dbReference>
<dbReference type="InParanoid" id="A0A1W4WLM3"/>
<dbReference type="Pfam" id="PF21317">
    <property type="entry name" value="BetaGal_ABD_1"/>
    <property type="match status" value="1"/>
</dbReference>
<evidence type="ECO:0000256" key="1">
    <source>
        <dbReference type="ARBA" id="ARBA00009809"/>
    </source>
</evidence>
<dbReference type="RefSeq" id="XP_018321352.1">
    <property type="nucleotide sequence ID" value="XM_018465850.2"/>
</dbReference>
<dbReference type="PIRSF" id="PIRSF006336">
    <property type="entry name" value="B-gal"/>
    <property type="match status" value="1"/>
</dbReference>
<dbReference type="Pfam" id="PF01301">
    <property type="entry name" value="Glyco_hydro_35"/>
    <property type="match status" value="1"/>
</dbReference>
<dbReference type="PRINTS" id="PR00742">
    <property type="entry name" value="GLHYDRLASE35"/>
</dbReference>
<comment type="similarity">
    <text evidence="1 6">Belongs to the glycosyl hydrolase 35 family.</text>
</comment>
<dbReference type="Pfam" id="PF21467">
    <property type="entry name" value="BetaGal_gal-bd"/>
    <property type="match status" value="1"/>
</dbReference>
<evidence type="ECO:0000259" key="9">
    <source>
        <dbReference type="Pfam" id="PF21467"/>
    </source>
</evidence>
<dbReference type="InterPro" id="IPR048912">
    <property type="entry name" value="BetaGal1-like_ABD1"/>
</dbReference>
<dbReference type="InterPro" id="IPR026283">
    <property type="entry name" value="B-gal_1-like"/>
</dbReference>
<dbReference type="FunFam" id="3.20.20.80:FF:000115">
    <property type="entry name" value="Beta-galactosidase"/>
    <property type="match status" value="1"/>
</dbReference>
<keyword evidence="2 5" id="KW-0378">Hydrolase</keyword>
<dbReference type="OrthoDB" id="1657402at2759"/>
<dbReference type="FunFam" id="2.60.120.260:FF:000049">
    <property type="entry name" value="Beta-galactosidase"/>
    <property type="match status" value="1"/>
</dbReference>
<dbReference type="AlphaFoldDB" id="A0A1W4WLM3"/>
<dbReference type="SUPFAM" id="SSF51445">
    <property type="entry name" value="(Trans)glycosidases"/>
    <property type="match status" value="1"/>
</dbReference>
<evidence type="ECO:0000313" key="10">
    <source>
        <dbReference type="Proteomes" id="UP000192223"/>
    </source>
</evidence>
<name>A0A1W4WLM3_AGRPL</name>
<dbReference type="GO" id="GO:0005975">
    <property type="term" value="P:carbohydrate metabolic process"/>
    <property type="evidence" value="ECO:0007669"/>
    <property type="project" value="InterPro"/>
</dbReference>
<evidence type="ECO:0000259" key="8">
    <source>
        <dbReference type="Pfam" id="PF21317"/>
    </source>
</evidence>
<evidence type="ECO:0000256" key="5">
    <source>
        <dbReference type="RuleBase" id="RU000675"/>
    </source>
</evidence>
<evidence type="ECO:0000256" key="2">
    <source>
        <dbReference type="ARBA" id="ARBA00022801"/>
    </source>
</evidence>
<dbReference type="PANTHER" id="PTHR23421">
    <property type="entry name" value="BETA-GALACTOSIDASE RELATED"/>
    <property type="match status" value="1"/>
</dbReference>
<evidence type="ECO:0000259" key="7">
    <source>
        <dbReference type="Pfam" id="PF01301"/>
    </source>
</evidence>
<dbReference type="KEGG" id="apln:108734335"/>
<feature type="domain" description="Glycoside hydrolase 35 catalytic" evidence="7">
    <location>
        <begin position="30"/>
        <end position="362"/>
    </location>
</feature>
<feature type="domain" description="Beta-galactosidase galactose-binding" evidence="9">
    <location>
        <begin position="565"/>
        <end position="624"/>
    </location>
</feature>
<comment type="catalytic activity">
    <reaction evidence="5">
        <text>Hydrolysis of terminal non-reducing beta-D-galactose residues in beta-D-galactosides.</text>
        <dbReference type="EC" id="3.2.1.23"/>
    </reaction>
</comment>
<dbReference type="GeneID" id="108734335"/>
<protein>
    <recommendedName>
        <fullName evidence="5">Beta-galactosidase</fullName>
        <ecNumber evidence="5">3.2.1.23</ecNumber>
    </recommendedName>
</protein>
<organism evidence="10 11">
    <name type="scientific">Agrilus planipennis</name>
    <name type="common">Emerald ash borer</name>
    <name type="synonym">Agrilus marcopoli</name>
    <dbReference type="NCBI Taxonomy" id="224129"/>
    <lineage>
        <taxon>Eukaryota</taxon>
        <taxon>Metazoa</taxon>
        <taxon>Ecdysozoa</taxon>
        <taxon>Arthropoda</taxon>
        <taxon>Hexapoda</taxon>
        <taxon>Insecta</taxon>
        <taxon>Pterygota</taxon>
        <taxon>Neoptera</taxon>
        <taxon>Endopterygota</taxon>
        <taxon>Coleoptera</taxon>
        <taxon>Polyphaga</taxon>
        <taxon>Elateriformia</taxon>
        <taxon>Buprestoidea</taxon>
        <taxon>Buprestidae</taxon>
        <taxon>Agrilinae</taxon>
        <taxon>Agrilus</taxon>
    </lineage>
</organism>
<dbReference type="InterPro" id="IPR031330">
    <property type="entry name" value="Gly_Hdrlase_35_cat"/>
</dbReference>
<dbReference type="Proteomes" id="UP000192223">
    <property type="component" value="Unplaced"/>
</dbReference>
<dbReference type="EC" id="3.2.1.23" evidence="5"/>
<evidence type="ECO:0000256" key="6">
    <source>
        <dbReference type="RuleBase" id="RU003679"/>
    </source>
</evidence>